<dbReference type="Pfam" id="PF01580">
    <property type="entry name" value="FtsK_SpoIIIE"/>
    <property type="match status" value="1"/>
</dbReference>
<keyword evidence="6" id="KW-1185">Reference proteome</keyword>
<dbReference type="GO" id="GO:0051301">
    <property type="term" value="P:cell division"/>
    <property type="evidence" value="ECO:0007669"/>
    <property type="project" value="UniProtKB-KW"/>
</dbReference>
<feature type="domain" description="FtsK" evidence="4">
    <location>
        <begin position="178"/>
        <end position="364"/>
    </location>
</feature>
<dbReference type="InterPro" id="IPR002543">
    <property type="entry name" value="FtsK_dom"/>
</dbReference>
<reference evidence="5 6" key="1">
    <citation type="submission" date="2020-08" db="EMBL/GenBank/DDBJ databases">
        <authorList>
            <person name="Mo P."/>
        </authorList>
    </citation>
    <scope>NUCLEOTIDE SEQUENCE [LARGE SCALE GENOMIC DNA]</scope>
    <source>
        <strain evidence="5 6">CGMCC 4.1532</strain>
    </source>
</reference>
<dbReference type="PROSITE" id="PS50901">
    <property type="entry name" value="FTSK"/>
    <property type="match status" value="1"/>
</dbReference>
<dbReference type="Gene3D" id="3.40.50.300">
    <property type="entry name" value="P-loop containing nucleotide triphosphate hydrolases"/>
    <property type="match status" value="1"/>
</dbReference>
<dbReference type="InterPro" id="IPR027417">
    <property type="entry name" value="P-loop_NTPase"/>
</dbReference>
<evidence type="ECO:0000256" key="2">
    <source>
        <dbReference type="ARBA" id="ARBA00022840"/>
    </source>
</evidence>
<dbReference type="PANTHER" id="PTHR22683:SF41">
    <property type="entry name" value="DNA TRANSLOCASE FTSK"/>
    <property type="match status" value="1"/>
</dbReference>
<dbReference type="EMBL" id="CP060131">
    <property type="protein sequence ID" value="QNG53437.1"/>
    <property type="molecule type" value="Genomic_DNA"/>
</dbReference>
<dbReference type="Proteomes" id="UP000515728">
    <property type="component" value="Chromosome"/>
</dbReference>
<gene>
    <name evidence="5" type="ORF">H6H00_05510</name>
</gene>
<keyword evidence="5" id="KW-0131">Cell cycle</keyword>
<accession>A0A7G7MKX6</accession>
<organism evidence="5 6">
    <name type="scientific">Pseudonocardia petroleophila</name>
    <dbReference type="NCBI Taxonomy" id="37331"/>
    <lineage>
        <taxon>Bacteria</taxon>
        <taxon>Bacillati</taxon>
        <taxon>Actinomycetota</taxon>
        <taxon>Actinomycetes</taxon>
        <taxon>Pseudonocardiales</taxon>
        <taxon>Pseudonocardiaceae</taxon>
        <taxon>Pseudonocardia</taxon>
    </lineage>
</organism>
<sequence>MNPTAIDMNPTATAEEGPDHWAAMRSTTIRAGSALIRGTITAWRYVCTLLTLARLGLLWKAFCAATGLAIQRTHADQYGTRLHTTVHAVPRLDRYRVNAHGWTMRVRLRPGQHLGQYTEAAIPLRHTARVQAVKAIELPEQPGFLELRILRRDPLVRVTERPREIEPGRLAVGATETGDSMVLDFTEHPHYQLIGATGSGKSMLLSCVQAAIAPTDGVLVFWDLKFGIEAEAWRERYTEVAVTQREVLASCGRVLALAEQRAAILRRLGVRNVAEADAAGVHLRRVYVLVDEVAELAHDHQTDKIADQLLRELLRIVQLVRAMGIHVILCGQRFGSDLGKNITSIRAQVSGRICLQVNDPQTAEMVLGGLASEDQKRALTLIRPGMAIVQDGQQWHYARCSYLTTVEIRALAAAHADKRIGWDELAADDQLTAAIHTRQETAR</sequence>
<dbReference type="InterPro" id="IPR050206">
    <property type="entry name" value="FtsK/SpoIIIE/SftA"/>
</dbReference>
<keyword evidence="2 3" id="KW-0067">ATP-binding</keyword>
<evidence type="ECO:0000313" key="5">
    <source>
        <dbReference type="EMBL" id="QNG53437.1"/>
    </source>
</evidence>
<evidence type="ECO:0000259" key="4">
    <source>
        <dbReference type="PROSITE" id="PS50901"/>
    </source>
</evidence>
<name>A0A7G7MKX6_9PSEU</name>
<dbReference type="GO" id="GO:0003677">
    <property type="term" value="F:DNA binding"/>
    <property type="evidence" value="ECO:0007669"/>
    <property type="project" value="InterPro"/>
</dbReference>
<protein>
    <submittedName>
        <fullName evidence="5">Cell division protein FtsK</fullName>
    </submittedName>
</protein>
<dbReference type="GO" id="GO:0005524">
    <property type="term" value="F:ATP binding"/>
    <property type="evidence" value="ECO:0007669"/>
    <property type="project" value="UniProtKB-UniRule"/>
</dbReference>
<dbReference type="PANTHER" id="PTHR22683">
    <property type="entry name" value="SPORULATION PROTEIN RELATED"/>
    <property type="match status" value="1"/>
</dbReference>
<feature type="binding site" evidence="3">
    <location>
        <begin position="195"/>
        <end position="202"/>
    </location>
    <ligand>
        <name>ATP</name>
        <dbReference type="ChEBI" id="CHEBI:30616"/>
    </ligand>
</feature>
<evidence type="ECO:0000256" key="1">
    <source>
        <dbReference type="ARBA" id="ARBA00022741"/>
    </source>
</evidence>
<dbReference type="RefSeq" id="WP_185720264.1">
    <property type="nucleotide sequence ID" value="NZ_BAAAWI010000001.1"/>
</dbReference>
<dbReference type="SUPFAM" id="SSF52540">
    <property type="entry name" value="P-loop containing nucleoside triphosphate hydrolases"/>
    <property type="match status" value="1"/>
</dbReference>
<dbReference type="KEGG" id="ppel:H6H00_05510"/>
<evidence type="ECO:0000256" key="3">
    <source>
        <dbReference type="PROSITE-ProRule" id="PRU00289"/>
    </source>
</evidence>
<evidence type="ECO:0000313" key="6">
    <source>
        <dbReference type="Proteomes" id="UP000515728"/>
    </source>
</evidence>
<keyword evidence="5" id="KW-0132">Cell division</keyword>
<keyword evidence="1 3" id="KW-0547">Nucleotide-binding</keyword>
<dbReference type="AlphaFoldDB" id="A0A7G7MKX6"/>
<proteinExistence type="predicted"/>